<dbReference type="SMART" id="SM01236">
    <property type="entry name" value="Haem_oxygenase_2"/>
    <property type="match status" value="1"/>
</dbReference>
<sequence length="684" mass="76268">MLRPRAEVVQAARNRLISLFDKTLAEASINPADTILSISTYDRSRLRAFLAQAHRSAALRYEQYLHRRERGCPREMFPTGEYAREWLRLAGVVKYVDGSWIGGILGIGTGRTAALGEGKIGNNNGSLERMVSKMAWQVISEEFGDGDIQKNHVFLYEKLLKQLGHARAGNEATFDDLPEDEGVPRCWEAAVAQQCIGLLASTRDHFPEALGFNMAYEALPYHLLVTARELQELRIDNYYFAIHITIDNADSGHSAMARLAVERYLEGVLQRDGPEAMESVWRRVQAGFTLAEGLPTTPASPIEFEQVPSSSIDEHQWLPKVQSVDATPIELKLVDVIVKKSLAADKMHCTSRMQIAGSTVEEWLDPNTLTKEKTLAFVRALATKRPFVIPGEPPRSRFMRDLEWGGRMFGAFSRSECTVVGDWIRSLKPNVCCQGAYEAYVDSQPPERASDIITGAVSSFEWGAIDLWDTSILLKKPLESSVRNSSTASPDFERLRPLWYVATSLFDCFPLQPSKFASPLGMVILRLIRSQQGFGALHRIEDICAGTDDFGFGSSDQDTLGLWELGAKLDAVCGRAPPVDIVQLAAETRDPEMDDFCARLLAYRSRPYANAERLLGIYSAVCEDLYTLPSVTDLLPEQSDKTALRRMIDEQRSAIADYLGEVSGGRSEDFEEGYRWAKNTLSVA</sequence>
<protein>
    <submittedName>
        <fullName evidence="1">Uncharacterized protein</fullName>
    </submittedName>
</protein>
<dbReference type="STRING" id="1296120.A0A1B9GLU5"/>
<reference evidence="2" key="2">
    <citation type="submission" date="2013-12" db="EMBL/GenBank/DDBJ databases">
        <title>Evolution of pathogenesis and genome organization in the Tremellales.</title>
        <authorList>
            <person name="Cuomo C."/>
            <person name="Litvintseva A."/>
            <person name="Heitman J."/>
            <person name="Chen Y."/>
            <person name="Sun S."/>
            <person name="Springer D."/>
            <person name="Dromer F."/>
            <person name="Young S."/>
            <person name="Zeng Q."/>
            <person name="Chapman S."/>
            <person name="Gujja S."/>
            <person name="Saif S."/>
            <person name="Birren B."/>
        </authorList>
    </citation>
    <scope>NUCLEOTIDE SEQUENCE [LARGE SCALE GENOMIC DNA]</scope>
    <source>
        <strain evidence="2">BCC8398</strain>
    </source>
</reference>
<dbReference type="AlphaFoldDB" id="A0A1B9GLU5"/>
<accession>A0A1B9GLU5</accession>
<dbReference type="Gene3D" id="1.20.910.10">
    <property type="entry name" value="Heme oxygenase-like"/>
    <property type="match status" value="1"/>
</dbReference>
<dbReference type="Pfam" id="PF14518">
    <property type="entry name" value="Haem_oxygenas_2"/>
    <property type="match status" value="1"/>
</dbReference>
<evidence type="ECO:0000313" key="1">
    <source>
        <dbReference type="EMBL" id="OCF31992.1"/>
    </source>
</evidence>
<gene>
    <name evidence="1" type="ORF">I316_06378</name>
</gene>
<dbReference type="OrthoDB" id="10057598at2759"/>
<evidence type="ECO:0000313" key="2">
    <source>
        <dbReference type="Proteomes" id="UP000092666"/>
    </source>
</evidence>
<reference evidence="1 2" key="1">
    <citation type="submission" date="2013-07" db="EMBL/GenBank/DDBJ databases">
        <title>The Genome Sequence of Cryptococcus heveanensis BCC8398.</title>
        <authorList>
            <consortium name="The Broad Institute Genome Sequencing Platform"/>
            <person name="Cuomo C."/>
            <person name="Litvintseva A."/>
            <person name="Chen Y."/>
            <person name="Heitman J."/>
            <person name="Sun S."/>
            <person name="Springer D."/>
            <person name="Dromer F."/>
            <person name="Young S.K."/>
            <person name="Zeng Q."/>
            <person name="Gargeya S."/>
            <person name="Fitzgerald M."/>
            <person name="Abouelleil A."/>
            <person name="Alvarado L."/>
            <person name="Berlin A.M."/>
            <person name="Chapman S.B."/>
            <person name="Dewar J."/>
            <person name="Goldberg J."/>
            <person name="Griggs A."/>
            <person name="Gujja S."/>
            <person name="Hansen M."/>
            <person name="Howarth C."/>
            <person name="Imamovic A."/>
            <person name="Larimer J."/>
            <person name="McCowan C."/>
            <person name="Murphy C."/>
            <person name="Pearson M."/>
            <person name="Priest M."/>
            <person name="Roberts A."/>
            <person name="Saif S."/>
            <person name="Shea T."/>
            <person name="Sykes S."/>
            <person name="Wortman J."/>
            <person name="Nusbaum C."/>
            <person name="Birren B."/>
        </authorList>
    </citation>
    <scope>NUCLEOTIDE SEQUENCE [LARGE SCALE GENOMIC DNA]</scope>
    <source>
        <strain evidence="1 2">BCC8398</strain>
    </source>
</reference>
<proteinExistence type="predicted"/>
<dbReference type="InterPro" id="IPR016084">
    <property type="entry name" value="Haem_Oase-like_multi-hlx"/>
</dbReference>
<dbReference type="EMBL" id="KI669511">
    <property type="protein sequence ID" value="OCF31992.1"/>
    <property type="molecule type" value="Genomic_DNA"/>
</dbReference>
<name>A0A1B9GLU5_9TREE</name>
<organism evidence="1 2">
    <name type="scientific">Kwoniella heveanensis BCC8398</name>
    <dbReference type="NCBI Taxonomy" id="1296120"/>
    <lineage>
        <taxon>Eukaryota</taxon>
        <taxon>Fungi</taxon>
        <taxon>Dikarya</taxon>
        <taxon>Basidiomycota</taxon>
        <taxon>Agaricomycotina</taxon>
        <taxon>Tremellomycetes</taxon>
        <taxon>Tremellales</taxon>
        <taxon>Cryptococcaceae</taxon>
        <taxon>Kwoniella</taxon>
    </lineage>
</organism>
<keyword evidence="2" id="KW-1185">Reference proteome</keyword>
<dbReference type="Proteomes" id="UP000092666">
    <property type="component" value="Unassembled WGS sequence"/>
</dbReference>